<organism evidence="1 2">
    <name type="scientific">Ooceraea biroi</name>
    <name type="common">Clonal raider ant</name>
    <name type="synonym">Cerapachys biroi</name>
    <dbReference type="NCBI Taxonomy" id="2015173"/>
    <lineage>
        <taxon>Eukaryota</taxon>
        <taxon>Metazoa</taxon>
        <taxon>Ecdysozoa</taxon>
        <taxon>Arthropoda</taxon>
        <taxon>Hexapoda</taxon>
        <taxon>Insecta</taxon>
        <taxon>Pterygota</taxon>
        <taxon>Neoptera</taxon>
        <taxon>Endopterygota</taxon>
        <taxon>Hymenoptera</taxon>
        <taxon>Apocrita</taxon>
        <taxon>Aculeata</taxon>
        <taxon>Formicoidea</taxon>
        <taxon>Formicidae</taxon>
        <taxon>Dorylinae</taxon>
        <taxon>Ooceraea</taxon>
    </lineage>
</organism>
<sequence>MNLLSMGGKFGLPFNNNNNYDKMNLVMDISEFDDFINETRLHISNSLHRFFNNKQRTSAFDRYINNAYKNCRIFLKNNNNLMITRADKGQVTVVMNKSRYREQMNEMLSDTTTYLKFNKDPNKNLTNKMNDLIKLWSSLGIIDQQTYKYLRTTNSNISRCYGLPKIHKPEVPLRIKRHGSVSRQVYAQRDRTVTILREATLSQTLSLLDLNNH</sequence>
<evidence type="ECO:0000313" key="2">
    <source>
        <dbReference type="Proteomes" id="UP000053097"/>
    </source>
</evidence>
<dbReference type="AlphaFoldDB" id="A0A026W916"/>
<keyword evidence="2" id="KW-1185">Reference proteome</keyword>
<proteinExistence type="predicted"/>
<dbReference type="Proteomes" id="UP000053097">
    <property type="component" value="Unassembled WGS sequence"/>
</dbReference>
<dbReference type="EMBL" id="KK107332">
    <property type="protein sequence ID" value="EZA52483.1"/>
    <property type="molecule type" value="Genomic_DNA"/>
</dbReference>
<evidence type="ECO:0000313" key="1">
    <source>
        <dbReference type="EMBL" id="EZA52483.1"/>
    </source>
</evidence>
<gene>
    <name evidence="1" type="ORF">X777_08599</name>
</gene>
<dbReference type="OrthoDB" id="7551446at2759"/>
<accession>A0A026W916</accession>
<reference evidence="1 2" key="1">
    <citation type="journal article" date="2014" name="Curr. Biol.">
        <title>The genome of the clonal raider ant Cerapachys biroi.</title>
        <authorList>
            <person name="Oxley P.R."/>
            <person name="Ji L."/>
            <person name="Fetter-Pruneda I."/>
            <person name="McKenzie S.K."/>
            <person name="Li C."/>
            <person name="Hu H."/>
            <person name="Zhang G."/>
            <person name="Kronauer D.J."/>
        </authorList>
    </citation>
    <scope>NUCLEOTIDE SEQUENCE [LARGE SCALE GENOMIC DNA]</scope>
</reference>
<dbReference type="STRING" id="2015173.A0A026W916"/>
<name>A0A026W916_OOCBI</name>
<protein>
    <submittedName>
        <fullName evidence="1">Uncharacterized protein</fullName>
    </submittedName>
</protein>